<proteinExistence type="inferred from homology"/>
<feature type="chain" id="PRO_5043747920" description="B30.2/SPRY domain-containing protein" evidence="12">
    <location>
        <begin position="18"/>
        <end position="517"/>
    </location>
</feature>
<evidence type="ECO:0000256" key="9">
    <source>
        <dbReference type="ARBA" id="ARBA00023319"/>
    </source>
</evidence>
<dbReference type="InterPro" id="IPR003879">
    <property type="entry name" value="Butyrophylin_SPRY"/>
</dbReference>
<evidence type="ECO:0000256" key="10">
    <source>
        <dbReference type="SAM" id="MobiDB-lite"/>
    </source>
</evidence>
<dbReference type="AlphaFoldDB" id="A0AAR2LAT7"/>
<evidence type="ECO:0000256" key="1">
    <source>
        <dbReference type="ARBA" id="ARBA00004479"/>
    </source>
</evidence>
<dbReference type="Pfam" id="PF00622">
    <property type="entry name" value="SPRY"/>
    <property type="match status" value="1"/>
</dbReference>
<dbReference type="SMART" id="SM00449">
    <property type="entry name" value="SPRY"/>
    <property type="match status" value="1"/>
</dbReference>
<evidence type="ECO:0000259" key="13">
    <source>
        <dbReference type="PROSITE" id="PS50188"/>
    </source>
</evidence>
<keyword evidence="6 11" id="KW-0472">Membrane</keyword>
<keyword evidence="5 11" id="KW-1133">Transmembrane helix</keyword>
<reference evidence="15 16" key="1">
    <citation type="submission" date="2020-10" db="EMBL/GenBank/DDBJ databases">
        <title>Pygocentrus nattereri (red-bellied piranha) genome, fPygNat1, primary haplotype.</title>
        <authorList>
            <person name="Myers G."/>
            <person name="Meyer A."/>
            <person name="Karagic N."/>
            <person name="Pippel M."/>
            <person name="Winkler S."/>
            <person name="Tracey A."/>
            <person name="Wood J."/>
            <person name="Formenti G."/>
            <person name="Howe K."/>
            <person name="Fedrigo O."/>
            <person name="Jarvis E.D."/>
        </authorList>
    </citation>
    <scope>NUCLEOTIDE SEQUENCE [LARGE SCALE GENOMIC DNA]</scope>
</reference>
<dbReference type="InterPro" id="IPR043136">
    <property type="entry name" value="B30.2/SPRY_sf"/>
</dbReference>
<dbReference type="GO" id="GO:0050863">
    <property type="term" value="P:regulation of T cell activation"/>
    <property type="evidence" value="ECO:0007669"/>
    <property type="project" value="UniProtKB-ARBA"/>
</dbReference>
<reference evidence="15" key="2">
    <citation type="submission" date="2025-08" db="UniProtKB">
        <authorList>
            <consortium name="Ensembl"/>
        </authorList>
    </citation>
    <scope>IDENTIFICATION</scope>
</reference>
<dbReference type="InterPro" id="IPR013106">
    <property type="entry name" value="Ig_V-set"/>
</dbReference>
<dbReference type="PROSITE" id="PS50835">
    <property type="entry name" value="IG_LIKE"/>
    <property type="match status" value="1"/>
</dbReference>
<keyword evidence="16" id="KW-1185">Reference proteome</keyword>
<feature type="domain" description="Ig-like" evidence="14">
    <location>
        <begin position="12"/>
        <end position="138"/>
    </location>
</feature>
<dbReference type="RefSeq" id="XP_017569031.1">
    <property type="nucleotide sequence ID" value="XM_017713542.2"/>
</dbReference>
<evidence type="ECO:0000256" key="2">
    <source>
        <dbReference type="ARBA" id="ARBA00007591"/>
    </source>
</evidence>
<dbReference type="GO" id="GO:0005102">
    <property type="term" value="F:signaling receptor binding"/>
    <property type="evidence" value="ECO:0007669"/>
    <property type="project" value="TreeGrafter"/>
</dbReference>
<dbReference type="GO" id="GO:0001817">
    <property type="term" value="P:regulation of cytokine production"/>
    <property type="evidence" value="ECO:0007669"/>
    <property type="project" value="TreeGrafter"/>
</dbReference>
<evidence type="ECO:0000256" key="3">
    <source>
        <dbReference type="ARBA" id="ARBA00022692"/>
    </source>
</evidence>
<feature type="region of interest" description="Disordered" evidence="10">
    <location>
        <begin position="279"/>
        <end position="308"/>
    </location>
</feature>
<name>A0AAR2LAT7_PYGNA</name>
<dbReference type="InterPro" id="IPR013320">
    <property type="entry name" value="ConA-like_dom_sf"/>
</dbReference>
<reference evidence="15" key="3">
    <citation type="submission" date="2025-09" db="UniProtKB">
        <authorList>
            <consortium name="Ensembl"/>
        </authorList>
    </citation>
    <scope>IDENTIFICATION</scope>
</reference>
<dbReference type="InterPro" id="IPR053896">
    <property type="entry name" value="BTN3A2-like_Ig-C"/>
</dbReference>
<evidence type="ECO:0000313" key="16">
    <source>
        <dbReference type="Proteomes" id="UP001501920"/>
    </source>
</evidence>
<dbReference type="Ensembl" id="ENSPNAT00000042536.1">
    <property type="protein sequence ID" value="ENSPNAP00000071819.1"/>
    <property type="gene ID" value="ENSPNAG00000019685.2"/>
</dbReference>
<dbReference type="InterPro" id="IPR007110">
    <property type="entry name" value="Ig-like_dom"/>
</dbReference>
<feature type="domain" description="B30.2/SPRY" evidence="13">
    <location>
        <begin position="306"/>
        <end position="505"/>
    </location>
</feature>
<dbReference type="Gene3D" id="2.60.40.10">
    <property type="entry name" value="Immunoglobulins"/>
    <property type="match status" value="2"/>
</dbReference>
<accession>A0AAR2LAT7</accession>
<dbReference type="InterPro" id="IPR050504">
    <property type="entry name" value="IgSF_BTN/MOG"/>
</dbReference>
<feature type="transmembrane region" description="Helical" evidence="11">
    <location>
        <begin position="246"/>
        <end position="270"/>
    </location>
</feature>
<keyword evidence="4 12" id="KW-0732">Signal</keyword>
<dbReference type="InterPro" id="IPR013783">
    <property type="entry name" value="Ig-like_fold"/>
</dbReference>
<evidence type="ECO:0000256" key="4">
    <source>
        <dbReference type="ARBA" id="ARBA00022729"/>
    </source>
</evidence>
<dbReference type="FunFam" id="2.60.40.10:FF:000142">
    <property type="entry name" value="V-set domain-containing T-cell activation inhibitor 1"/>
    <property type="match status" value="1"/>
</dbReference>
<evidence type="ECO:0000256" key="8">
    <source>
        <dbReference type="ARBA" id="ARBA00023180"/>
    </source>
</evidence>
<dbReference type="InterPro" id="IPR003599">
    <property type="entry name" value="Ig_sub"/>
</dbReference>
<dbReference type="PRINTS" id="PR01407">
    <property type="entry name" value="BUTYPHLNCDUF"/>
</dbReference>
<dbReference type="PANTHER" id="PTHR24100:SF149">
    <property type="entry name" value="BG-LIKE ANTIGEN 1-RELATED"/>
    <property type="match status" value="1"/>
</dbReference>
<evidence type="ECO:0000256" key="5">
    <source>
        <dbReference type="ARBA" id="ARBA00022989"/>
    </source>
</evidence>
<dbReference type="PANTHER" id="PTHR24100">
    <property type="entry name" value="BUTYROPHILIN"/>
    <property type="match status" value="1"/>
</dbReference>
<dbReference type="GO" id="GO:0009897">
    <property type="term" value="C:external side of plasma membrane"/>
    <property type="evidence" value="ECO:0007669"/>
    <property type="project" value="TreeGrafter"/>
</dbReference>
<protein>
    <recommendedName>
        <fullName evidence="17">B30.2/SPRY domain-containing protein</fullName>
    </recommendedName>
</protein>
<dbReference type="GO" id="GO:0050852">
    <property type="term" value="P:T cell receptor signaling pathway"/>
    <property type="evidence" value="ECO:0007669"/>
    <property type="project" value="TreeGrafter"/>
</dbReference>
<organism evidence="15 16">
    <name type="scientific">Pygocentrus nattereri</name>
    <name type="common">Red-bellied piranha</name>
    <dbReference type="NCBI Taxonomy" id="42514"/>
    <lineage>
        <taxon>Eukaryota</taxon>
        <taxon>Metazoa</taxon>
        <taxon>Chordata</taxon>
        <taxon>Craniata</taxon>
        <taxon>Vertebrata</taxon>
        <taxon>Euteleostomi</taxon>
        <taxon>Actinopterygii</taxon>
        <taxon>Neopterygii</taxon>
        <taxon>Teleostei</taxon>
        <taxon>Ostariophysi</taxon>
        <taxon>Characiformes</taxon>
        <taxon>Characoidei</taxon>
        <taxon>Pygocentrus</taxon>
    </lineage>
</organism>
<evidence type="ECO:0000256" key="6">
    <source>
        <dbReference type="ARBA" id="ARBA00023136"/>
    </source>
</evidence>
<comment type="similarity">
    <text evidence="2">Belongs to the immunoglobulin superfamily. BTN/MOG family.</text>
</comment>
<dbReference type="GeneID" id="108436835"/>
<dbReference type="PROSITE" id="PS50188">
    <property type="entry name" value="B302_SPRY"/>
    <property type="match status" value="1"/>
</dbReference>
<evidence type="ECO:0000259" key="14">
    <source>
        <dbReference type="PROSITE" id="PS50835"/>
    </source>
</evidence>
<dbReference type="InterPro" id="IPR001870">
    <property type="entry name" value="B30.2/SPRY"/>
</dbReference>
<keyword evidence="7" id="KW-1015">Disulfide bond</keyword>
<dbReference type="SUPFAM" id="SSF48726">
    <property type="entry name" value="Immunoglobulin"/>
    <property type="match status" value="1"/>
</dbReference>
<keyword evidence="8" id="KW-0325">Glycoprotein</keyword>
<dbReference type="InterPro" id="IPR036179">
    <property type="entry name" value="Ig-like_dom_sf"/>
</dbReference>
<dbReference type="Pfam" id="PF22705">
    <property type="entry name" value="C2-set_3"/>
    <property type="match status" value="1"/>
</dbReference>
<dbReference type="SMART" id="SM00409">
    <property type="entry name" value="IG"/>
    <property type="match status" value="1"/>
</dbReference>
<evidence type="ECO:0000313" key="15">
    <source>
        <dbReference type="Ensembl" id="ENSPNAP00000071819.1"/>
    </source>
</evidence>
<dbReference type="Pfam" id="PF07686">
    <property type="entry name" value="V-set"/>
    <property type="match status" value="1"/>
</dbReference>
<dbReference type="RefSeq" id="XP_037388962.1">
    <property type="nucleotide sequence ID" value="XM_037533065.1"/>
</dbReference>
<evidence type="ECO:0000256" key="7">
    <source>
        <dbReference type="ARBA" id="ARBA00023157"/>
    </source>
</evidence>
<evidence type="ECO:0008006" key="17">
    <source>
        <dbReference type="Google" id="ProtNLM"/>
    </source>
</evidence>
<dbReference type="InterPro" id="IPR003877">
    <property type="entry name" value="SPRY_dom"/>
</dbReference>
<dbReference type="SUPFAM" id="SSF49899">
    <property type="entry name" value="Concanavalin A-like lectins/glucanases"/>
    <property type="match status" value="1"/>
</dbReference>
<feature type="compositionally biased region" description="Basic and acidic residues" evidence="10">
    <location>
        <begin position="285"/>
        <end position="304"/>
    </location>
</feature>
<evidence type="ECO:0000256" key="12">
    <source>
        <dbReference type="SAM" id="SignalP"/>
    </source>
</evidence>
<keyword evidence="3 11" id="KW-0812">Transmembrane</keyword>
<dbReference type="Proteomes" id="UP001501920">
    <property type="component" value="Chromosome 22"/>
</dbReference>
<dbReference type="Gene3D" id="2.60.120.920">
    <property type="match status" value="1"/>
</dbReference>
<feature type="signal peptide" evidence="12">
    <location>
        <begin position="1"/>
        <end position="17"/>
    </location>
</feature>
<comment type="subcellular location">
    <subcellularLocation>
        <location evidence="1">Membrane</location>
        <topology evidence="1">Single-pass type I membrane protein</topology>
    </subcellularLocation>
</comment>
<evidence type="ECO:0000256" key="11">
    <source>
        <dbReference type="SAM" id="Phobius"/>
    </source>
</evidence>
<keyword evidence="9" id="KW-0393">Immunoglobulin domain</keyword>
<dbReference type="GeneTree" id="ENSGT01120000271914"/>
<sequence length="517" mass="57229">MLTLAVIVLLWPQLTQGSDSLPVKVANAAVIGKLGSSVVLPCWLDPSLDISNMEIRWYRPHKFGKPVLFYRDHKVTTDLQEESYINRSALALREPQSAGLKVGDLSLRLDNLNTDDGGIFHCFVSGVSGYGSAATTLNILVQGSSPVLSVQFKDDFLNVSCSSCGWQPQPRIEWKSNRNTPFRPGGLVYSQAENKLTCVQSWALLSPSFHEVSCSLFITKGDERESTVDIQTISRLMVPAEDGSGFWKALFAVALLAALAMIGVGVFLYGKYKTGYMQAKADEEDQRKDEEDQRKDEEDQRKDEEDQLTVCSKPSITDLRKHAVNITLNSSNVYPDVFINSNRNVVRDRASAAENNKGPGFPYYLSVCGINSFTSGCAYWEVKLTAPSTKPKKSWLIGVTKASHYLNNDKNDLTPSKGFWFLCSDEETGIHINTEPEISLPVNPSLEVVGVFLDYEKGELSFYNAKKDVHLFTMKTKFQGEIVPFFNPGIGDKAPLTINLIESITESRGESAENASA</sequence>
<dbReference type="GO" id="GO:1903037">
    <property type="term" value="P:regulation of leukocyte cell-cell adhesion"/>
    <property type="evidence" value="ECO:0007669"/>
    <property type="project" value="UniProtKB-ARBA"/>
</dbReference>